<name>A0ABU2ZNZ5_9ALTE</name>
<sequence length="438" mass="48857">MAPNHIQHLNELPNRYHFIEIVSSIAEREKRFSLMLLDVMRFSDVSAAFGHKAGDDLLLQIVNRINLIYDNAMAIGRISGDIFGVVFTNNISASSMRAEHEHLFNHFKTPLSVNNTAFIADFNVGVAIRKNPDSSVNTIISLAETALKKSKSNRHENFTLLNDDTNEATGRGLTLKADLTRALAKDELELYFQPKVDLNDYSIIGGECLLRWNHPLDGVVFPGTLLKAAESYNMMNELGYWSIDHALAALAKIHECGHQIKISVNLSPTQLYDQHLTSTLRLLVNKYNIQTHLLEIELTEDVALSNSLLVKRQLADIADMGISVSMDDFGKGYSNLSFIRDLQLSAIKIDKAFILALQDSPVNCAIVQATKLICDAKQCETYAEGIESVEQLELLKSMGVDKGQGFLFSEAVPLSEFLNLLRVGHFSKIIHQEARKIS</sequence>
<dbReference type="PROSITE" id="PS50883">
    <property type="entry name" value="EAL"/>
    <property type="match status" value="1"/>
</dbReference>
<feature type="domain" description="GGDEF" evidence="2">
    <location>
        <begin position="30"/>
        <end position="163"/>
    </location>
</feature>
<dbReference type="InterPro" id="IPR043128">
    <property type="entry name" value="Rev_trsase/Diguanyl_cyclase"/>
</dbReference>
<dbReference type="EC" id="2.7.7.65" evidence="3"/>
<dbReference type="CDD" id="cd01948">
    <property type="entry name" value="EAL"/>
    <property type="match status" value="1"/>
</dbReference>
<keyword evidence="4" id="KW-1185">Reference proteome</keyword>
<evidence type="ECO:0000259" key="1">
    <source>
        <dbReference type="PROSITE" id="PS50883"/>
    </source>
</evidence>
<dbReference type="InterPro" id="IPR001633">
    <property type="entry name" value="EAL_dom"/>
</dbReference>
<dbReference type="NCBIfam" id="TIGR00254">
    <property type="entry name" value="GGDEF"/>
    <property type="match status" value="1"/>
</dbReference>
<dbReference type="GO" id="GO:0052621">
    <property type="term" value="F:diguanylate cyclase activity"/>
    <property type="evidence" value="ECO:0007669"/>
    <property type="project" value="UniProtKB-EC"/>
</dbReference>
<dbReference type="SMART" id="SM00052">
    <property type="entry name" value="EAL"/>
    <property type="match status" value="1"/>
</dbReference>
<reference evidence="3 4" key="1">
    <citation type="submission" date="2023-09" db="EMBL/GenBank/DDBJ databases">
        <authorList>
            <person name="Rey-Velasco X."/>
        </authorList>
    </citation>
    <scope>NUCLEOTIDE SEQUENCE [LARGE SCALE GENOMIC DNA]</scope>
    <source>
        <strain evidence="3 4">P117</strain>
    </source>
</reference>
<organism evidence="3 4">
    <name type="scientific">Glaciecola petra</name>
    <dbReference type="NCBI Taxonomy" id="3075602"/>
    <lineage>
        <taxon>Bacteria</taxon>
        <taxon>Pseudomonadati</taxon>
        <taxon>Pseudomonadota</taxon>
        <taxon>Gammaproteobacteria</taxon>
        <taxon>Alteromonadales</taxon>
        <taxon>Alteromonadaceae</taxon>
        <taxon>Glaciecola</taxon>
    </lineage>
</organism>
<dbReference type="PANTHER" id="PTHR33121:SF70">
    <property type="entry name" value="SIGNALING PROTEIN YKOW"/>
    <property type="match status" value="1"/>
</dbReference>
<evidence type="ECO:0000313" key="4">
    <source>
        <dbReference type="Proteomes" id="UP001253545"/>
    </source>
</evidence>
<dbReference type="SUPFAM" id="SSF141868">
    <property type="entry name" value="EAL domain-like"/>
    <property type="match status" value="1"/>
</dbReference>
<evidence type="ECO:0000259" key="2">
    <source>
        <dbReference type="PROSITE" id="PS50887"/>
    </source>
</evidence>
<dbReference type="Gene3D" id="3.30.70.270">
    <property type="match status" value="1"/>
</dbReference>
<comment type="caution">
    <text evidence="3">The sequence shown here is derived from an EMBL/GenBank/DDBJ whole genome shotgun (WGS) entry which is preliminary data.</text>
</comment>
<dbReference type="InterPro" id="IPR035919">
    <property type="entry name" value="EAL_sf"/>
</dbReference>
<dbReference type="SMART" id="SM00267">
    <property type="entry name" value="GGDEF"/>
    <property type="match status" value="1"/>
</dbReference>
<keyword evidence="3" id="KW-0808">Transferase</keyword>
<accession>A0ABU2ZNZ5</accession>
<dbReference type="RefSeq" id="WP_311367624.1">
    <property type="nucleotide sequence ID" value="NZ_JAVRHX010000001.1"/>
</dbReference>
<evidence type="ECO:0000313" key="3">
    <source>
        <dbReference type="EMBL" id="MDT0594141.1"/>
    </source>
</evidence>
<dbReference type="InterPro" id="IPR029787">
    <property type="entry name" value="Nucleotide_cyclase"/>
</dbReference>
<gene>
    <name evidence="3" type="ORF">RM552_04720</name>
</gene>
<dbReference type="InterPro" id="IPR000160">
    <property type="entry name" value="GGDEF_dom"/>
</dbReference>
<keyword evidence="3" id="KW-0548">Nucleotidyltransferase</keyword>
<dbReference type="PANTHER" id="PTHR33121">
    <property type="entry name" value="CYCLIC DI-GMP PHOSPHODIESTERASE PDEF"/>
    <property type="match status" value="1"/>
</dbReference>
<protein>
    <submittedName>
        <fullName evidence="3">Bifunctional diguanylate cyclase/phosphodiesterase</fullName>
        <ecNumber evidence="3">2.7.7.65</ecNumber>
        <ecNumber evidence="3">3.1.4.52</ecNumber>
    </submittedName>
</protein>
<dbReference type="EMBL" id="JAVRHX010000001">
    <property type="protein sequence ID" value="MDT0594141.1"/>
    <property type="molecule type" value="Genomic_DNA"/>
</dbReference>
<dbReference type="InterPro" id="IPR050706">
    <property type="entry name" value="Cyclic-di-GMP_PDE-like"/>
</dbReference>
<dbReference type="PROSITE" id="PS50887">
    <property type="entry name" value="GGDEF"/>
    <property type="match status" value="1"/>
</dbReference>
<dbReference type="SUPFAM" id="SSF55073">
    <property type="entry name" value="Nucleotide cyclase"/>
    <property type="match status" value="1"/>
</dbReference>
<dbReference type="Pfam" id="PF00990">
    <property type="entry name" value="GGDEF"/>
    <property type="match status" value="1"/>
</dbReference>
<dbReference type="Pfam" id="PF00563">
    <property type="entry name" value="EAL"/>
    <property type="match status" value="1"/>
</dbReference>
<proteinExistence type="predicted"/>
<dbReference type="Gene3D" id="3.20.20.450">
    <property type="entry name" value="EAL domain"/>
    <property type="match status" value="1"/>
</dbReference>
<dbReference type="Proteomes" id="UP001253545">
    <property type="component" value="Unassembled WGS sequence"/>
</dbReference>
<keyword evidence="3" id="KW-0378">Hydrolase</keyword>
<dbReference type="GO" id="GO:0071111">
    <property type="term" value="F:cyclic-guanylate-specific phosphodiesterase activity"/>
    <property type="evidence" value="ECO:0007669"/>
    <property type="project" value="UniProtKB-EC"/>
</dbReference>
<dbReference type="CDD" id="cd01949">
    <property type="entry name" value="GGDEF"/>
    <property type="match status" value="1"/>
</dbReference>
<feature type="domain" description="EAL" evidence="1">
    <location>
        <begin position="172"/>
        <end position="425"/>
    </location>
</feature>
<dbReference type="EC" id="3.1.4.52" evidence="3"/>